<dbReference type="EMBL" id="JAACJK010000063">
    <property type="protein sequence ID" value="KAF5335342.1"/>
    <property type="molecule type" value="Genomic_DNA"/>
</dbReference>
<proteinExistence type="inferred from homology"/>
<dbReference type="SUPFAM" id="SSF52540">
    <property type="entry name" value="P-loop containing nucleoside triphosphate hydrolases"/>
    <property type="match status" value="1"/>
</dbReference>
<feature type="domain" description="Helicase C-terminal" evidence="7">
    <location>
        <begin position="112"/>
        <end position="278"/>
    </location>
</feature>
<dbReference type="Proteomes" id="UP000541558">
    <property type="component" value="Unassembled WGS sequence"/>
</dbReference>
<evidence type="ECO:0000313" key="9">
    <source>
        <dbReference type="Proteomes" id="UP000541558"/>
    </source>
</evidence>
<evidence type="ECO:0000256" key="2">
    <source>
        <dbReference type="ARBA" id="ARBA00022801"/>
    </source>
</evidence>
<keyword evidence="9" id="KW-1185">Reference proteome</keyword>
<evidence type="ECO:0000256" key="4">
    <source>
        <dbReference type="ARBA" id="ARBA00022884"/>
    </source>
</evidence>
<comment type="similarity">
    <text evidence="5">Belongs to the DEAD box helicase family.</text>
</comment>
<protein>
    <recommendedName>
        <fullName evidence="5">ATP-dependent RNA helicase</fullName>
        <ecNumber evidence="5">3.6.4.13</ecNumber>
    </recommendedName>
</protein>
<dbReference type="PROSITE" id="PS51194">
    <property type="entry name" value="HELICASE_CTER"/>
    <property type="match status" value="1"/>
</dbReference>
<keyword evidence="4 5" id="KW-0694">RNA-binding</keyword>
<dbReference type="AlphaFoldDB" id="A0A8H5C514"/>
<evidence type="ECO:0000313" key="8">
    <source>
        <dbReference type="EMBL" id="KAF5335342.1"/>
    </source>
</evidence>
<dbReference type="Gene3D" id="3.40.50.300">
    <property type="entry name" value="P-loop containing nucleotide triphosphate hydrolases"/>
    <property type="match status" value="1"/>
</dbReference>
<evidence type="ECO:0000256" key="6">
    <source>
        <dbReference type="SAM" id="MobiDB-lite"/>
    </source>
</evidence>
<dbReference type="PANTHER" id="PTHR24031">
    <property type="entry name" value="RNA HELICASE"/>
    <property type="match status" value="1"/>
</dbReference>
<name>A0A8H5C514_9AGAR</name>
<evidence type="ECO:0000256" key="1">
    <source>
        <dbReference type="ARBA" id="ARBA00022741"/>
    </source>
</evidence>
<evidence type="ECO:0000259" key="7">
    <source>
        <dbReference type="PROSITE" id="PS51194"/>
    </source>
</evidence>
<dbReference type="InterPro" id="IPR001650">
    <property type="entry name" value="Helicase_C-like"/>
</dbReference>
<keyword evidence="2 5" id="KW-0378">Hydrolase</keyword>
<comment type="catalytic activity">
    <reaction evidence="5">
        <text>ATP + H2O = ADP + phosphate + H(+)</text>
        <dbReference type="Rhea" id="RHEA:13065"/>
        <dbReference type="ChEBI" id="CHEBI:15377"/>
        <dbReference type="ChEBI" id="CHEBI:15378"/>
        <dbReference type="ChEBI" id="CHEBI:30616"/>
        <dbReference type="ChEBI" id="CHEBI:43474"/>
        <dbReference type="ChEBI" id="CHEBI:456216"/>
        <dbReference type="EC" id="3.6.4.13"/>
    </reaction>
</comment>
<reference evidence="8 9" key="1">
    <citation type="journal article" date="2020" name="ISME J.">
        <title>Uncovering the hidden diversity of litter-decomposition mechanisms in mushroom-forming fungi.</title>
        <authorList>
            <person name="Floudas D."/>
            <person name="Bentzer J."/>
            <person name="Ahren D."/>
            <person name="Johansson T."/>
            <person name="Persson P."/>
            <person name="Tunlid A."/>
        </authorList>
    </citation>
    <scope>NUCLEOTIDE SEQUENCE [LARGE SCALE GENOMIC DNA]</scope>
    <source>
        <strain evidence="8 9">CBS 175.51</strain>
    </source>
</reference>
<organism evidence="8 9">
    <name type="scientific">Ephemerocybe angulata</name>
    <dbReference type="NCBI Taxonomy" id="980116"/>
    <lineage>
        <taxon>Eukaryota</taxon>
        <taxon>Fungi</taxon>
        <taxon>Dikarya</taxon>
        <taxon>Basidiomycota</taxon>
        <taxon>Agaricomycotina</taxon>
        <taxon>Agaricomycetes</taxon>
        <taxon>Agaricomycetidae</taxon>
        <taxon>Agaricales</taxon>
        <taxon>Agaricineae</taxon>
        <taxon>Psathyrellaceae</taxon>
        <taxon>Ephemerocybe</taxon>
    </lineage>
</organism>
<dbReference type="GO" id="GO:0003724">
    <property type="term" value="F:RNA helicase activity"/>
    <property type="evidence" value="ECO:0007669"/>
    <property type="project" value="UniProtKB-EC"/>
</dbReference>
<dbReference type="SMART" id="SM00490">
    <property type="entry name" value="HELICc"/>
    <property type="match status" value="1"/>
</dbReference>
<dbReference type="Pfam" id="PF00271">
    <property type="entry name" value="Helicase_C"/>
    <property type="match status" value="1"/>
</dbReference>
<evidence type="ECO:0000256" key="5">
    <source>
        <dbReference type="RuleBase" id="RU365068"/>
    </source>
</evidence>
<keyword evidence="1 5" id="KW-0547">Nucleotide-binding</keyword>
<dbReference type="GO" id="GO:0005524">
    <property type="term" value="F:ATP binding"/>
    <property type="evidence" value="ECO:0007669"/>
    <property type="project" value="UniProtKB-UniRule"/>
</dbReference>
<comment type="caution">
    <text evidence="8">The sequence shown here is derived from an EMBL/GenBank/DDBJ whole genome shotgun (WGS) entry which is preliminary data.</text>
</comment>
<gene>
    <name evidence="8" type="ORF">D9611_011739</name>
</gene>
<keyword evidence="5" id="KW-0347">Helicase</keyword>
<evidence type="ECO:0000256" key="3">
    <source>
        <dbReference type="ARBA" id="ARBA00022840"/>
    </source>
</evidence>
<accession>A0A8H5C514</accession>
<comment type="function">
    <text evidence="5">RNA helicase.</text>
</comment>
<dbReference type="OrthoDB" id="5952536at2759"/>
<feature type="region of interest" description="Disordered" evidence="6">
    <location>
        <begin position="1"/>
        <end position="36"/>
    </location>
</feature>
<sequence>MWQNGSRFAIPISRPTDRDVSEEFGRADKPNVTGSPAWGQIGRVRNAIGTRRPVQASSGTLPPHIKKIVKTSLNLTEERLVTIDLPSNRPGTLYAMHEIVGSRADARNLKFVISPNGEYVQTLLFFDDSKEAASMAAYITSLLPEDKQLLGIVRHYHGGMSKPYLQAIFDSFADPTGMCKILCATSGASTGLDVAGIPLVIQYGIPRDISSLLQRGGRAGRSTTAIALYIMMYEPWVLQIDISGVSSDIASDPDRPILEPLQKNSSKQERTSWEMYHIFQQKISASESAPIGQP</sequence>
<keyword evidence="3 5" id="KW-0067">ATP-binding</keyword>
<dbReference type="EC" id="3.6.4.13" evidence="5"/>
<feature type="compositionally biased region" description="Basic and acidic residues" evidence="6">
    <location>
        <begin position="15"/>
        <end position="29"/>
    </location>
</feature>
<comment type="domain">
    <text evidence="5">The Q motif is unique to and characteristic of the DEAD box family of RNA helicases and controls ATP binding and hydrolysis.</text>
</comment>
<dbReference type="GO" id="GO:0003723">
    <property type="term" value="F:RNA binding"/>
    <property type="evidence" value="ECO:0007669"/>
    <property type="project" value="UniProtKB-UniRule"/>
</dbReference>
<dbReference type="InterPro" id="IPR027417">
    <property type="entry name" value="P-loop_NTPase"/>
</dbReference>
<dbReference type="GO" id="GO:0016787">
    <property type="term" value="F:hydrolase activity"/>
    <property type="evidence" value="ECO:0007669"/>
    <property type="project" value="UniProtKB-KW"/>
</dbReference>